<reference evidence="5 6" key="1">
    <citation type="submission" date="2018-02" db="EMBL/GenBank/DDBJ databases">
        <title>The draft genome of Sphingobacterium sp. 5JN-11.</title>
        <authorList>
            <person name="Liu L."/>
            <person name="Li L."/>
            <person name="Liang L."/>
            <person name="Zhang X."/>
            <person name="Wang T."/>
        </authorList>
    </citation>
    <scope>NUCLEOTIDE SEQUENCE [LARGE SCALE GENOMIC DNA]</scope>
    <source>
        <strain evidence="5 6">5JN-11</strain>
    </source>
</reference>
<keyword evidence="3" id="KW-0275">Fatty acid biosynthesis</keyword>
<dbReference type="OrthoDB" id="1004764at2"/>
<dbReference type="Pfam" id="PF00550">
    <property type="entry name" value="PP-binding"/>
    <property type="match status" value="1"/>
</dbReference>
<proteinExistence type="inferred from homology"/>
<comment type="function">
    <text evidence="3">Carrier of the growing fatty acid chain in fatty acid biosynthesis.</text>
</comment>
<comment type="caution">
    <text evidence="5">The sequence shown here is derived from an EMBL/GenBank/DDBJ whole genome shotgun (WGS) entry which is preliminary data.</text>
</comment>
<keyword evidence="6" id="KW-1185">Reference proteome</keyword>
<keyword evidence="1 3" id="KW-0596">Phosphopantetheine</keyword>
<dbReference type="InterPro" id="IPR009081">
    <property type="entry name" value="PP-bd_ACP"/>
</dbReference>
<comment type="pathway">
    <text evidence="3">Lipid metabolism; fatty acid biosynthesis.</text>
</comment>
<dbReference type="GO" id="GO:0005737">
    <property type="term" value="C:cytoplasm"/>
    <property type="evidence" value="ECO:0007669"/>
    <property type="project" value="UniProtKB-SubCell"/>
</dbReference>
<evidence type="ECO:0000313" key="6">
    <source>
        <dbReference type="Proteomes" id="UP000239711"/>
    </source>
</evidence>
<keyword evidence="3" id="KW-0443">Lipid metabolism</keyword>
<organism evidence="5 6">
    <name type="scientific">Sphingobacterium haloxyli</name>
    <dbReference type="NCBI Taxonomy" id="2100533"/>
    <lineage>
        <taxon>Bacteria</taxon>
        <taxon>Pseudomonadati</taxon>
        <taxon>Bacteroidota</taxon>
        <taxon>Sphingobacteriia</taxon>
        <taxon>Sphingobacteriales</taxon>
        <taxon>Sphingobacteriaceae</taxon>
        <taxon>Sphingobacterium</taxon>
    </lineage>
</organism>
<gene>
    <name evidence="3" type="primary">acpP</name>
    <name evidence="5" type="ORF">C5745_03075</name>
</gene>
<evidence type="ECO:0000313" key="5">
    <source>
        <dbReference type="EMBL" id="PRD48934.1"/>
    </source>
</evidence>
<feature type="domain" description="Carrier" evidence="4">
    <location>
        <begin position="1"/>
        <end position="79"/>
    </location>
</feature>
<dbReference type="SUPFAM" id="SSF47336">
    <property type="entry name" value="ACP-like"/>
    <property type="match status" value="1"/>
</dbReference>
<protein>
    <recommendedName>
        <fullName evidence="3">Acyl carrier protein</fullName>
        <shortName evidence="3">ACP</shortName>
    </recommendedName>
</protein>
<sequence>MDKASVYQKINEILVDEFEVDEQIISPEASLKESLDLDSLDYVDLVVIIESNFGVKLAEADFEGVVTFQDFYNIVEQRMTARN</sequence>
<dbReference type="RefSeq" id="WP_105715499.1">
    <property type="nucleotide sequence ID" value="NZ_PVBQ01000002.1"/>
</dbReference>
<accession>A0A2S9J835</accession>
<name>A0A2S9J835_9SPHI</name>
<keyword evidence="3" id="KW-0444">Lipid biosynthesis</keyword>
<evidence type="ECO:0000256" key="2">
    <source>
        <dbReference type="ARBA" id="ARBA00022553"/>
    </source>
</evidence>
<dbReference type="EMBL" id="PVBQ01000002">
    <property type="protein sequence ID" value="PRD48934.1"/>
    <property type="molecule type" value="Genomic_DNA"/>
</dbReference>
<dbReference type="UniPathway" id="UPA00094"/>
<keyword evidence="3" id="KW-0276">Fatty acid metabolism</keyword>
<feature type="modified residue" description="O-(pantetheine 4'-phosphoryl)serine" evidence="3">
    <location>
        <position position="39"/>
    </location>
</feature>
<dbReference type="NCBIfam" id="NF003757">
    <property type="entry name" value="PRK05350.1"/>
    <property type="match status" value="1"/>
</dbReference>
<dbReference type="AlphaFoldDB" id="A0A2S9J835"/>
<dbReference type="Proteomes" id="UP000239711">
    <property type="component" value="Unassembled WGS sequence"/>
</dbReference>
<evidence type="ECO:0000256" key="3">
    <source>
        <dbReference type="HAMAP-Rule" id="MF_01217"/>
    </source>
</evidence>
<evidence type="ECO:0000259" key="4">
    <source>
        <dbReference type="PROSITE" id="PS50075"/>
    </source>
</evidence>
<dbReference type="HAMAP" id="MF_01217">
    <property type="entry name" value="Acyl_carrier"/>
    <property type="match status" value="1"/>
</dbReference>
<comment type="subcellular location">
    <subcellularLocation>
        <location evidence="3">Cytoplasm</location>
    </subcellularLocation>
</comment>
<dbReference type="InterPro" id="IPR036736">
    <property type="entry name" value="ACP-like_sf"/>
</dbReference>
<comment type="PTM">
    <text evidence="3">4'-phosphopantetheine is transferred from CoA to a specific serine of apo-ACP by AcpS. This modification is essential for activity because fatty acids are bound in thioester linkage to the sulfhydryl of the prosthetic group.</text>
</comment>
<comment type="similarity">
    <text evidence="3">Belongs to the acyl carrier protein (ACP) family.</text>
</comment>
<dbReference type="Gene3D" id="1.10.1200.10">
    <property type="entry name" value="ACP-like"/>
    <property type="match status" value="1"/>
</dbReference>
<dbReference type="GO" id="GO:0000036">
    <property type="term" value="F:acyl carrier activity"/>
    <property type="evidence" value="ECO:0007669"/>
    <property type="project" value="UniProtKB-UniRule"/>
</dbReference>
<dbReference type="PROSITE" id="PS50075">
    <property type="entry name" value="CARRIER"/>
    <property type="match status" value="1"/>
</dbReference>
<keyword evidence="3" id="KW-0963">Cytoplasm</keyword>
<dbReference type="InterPro" id="IPR003231">
    <property type="entry name" value="ACP"/>
</dbReference>
<evidence type="ECO:0000256" key="1">
    <source>
        <dbReference type="ARBA" id="ARBA00022450"/>
    </source>
</evidence>
<keyword evidence="2 3" id="KW-0597">Phosphoprotein</keyword>